<reference evidence="2" key="1">
    <citation type="submission" date="2016-10" db="EMBL/GenBank/DDBJ databases">
        <authorList>
            <person name="Varghese N."/>
            <person name="Submissions S."/>
        </authorList>
    </citation>
    <scope>NUCLEOTIDE SEQUENCE [LARGE SCALE GENOMIC DNA]</scope>
    <source>
        <strain evidence="2">DSM 46136</strain>
    </source>
</reference>
<dbReference type="OrthoDB" id="4546222at2"/>
<dbReference type="Proteomes" id="UP000199546">
    <property type="component" value="Unassembled WGS sequence"/>
</dbReference>
<evidence type="ECO:0008006" key="3">
    <source>
        <dbReference type="Google" id="ProtNLM"/>
    </source>
</evidence>
<organism evidence="1 2">
    <name type="scientific">Geodermatophilus amargosae</name>
    <dbReference type="NCBI Taxonomy" id="1296565"/>
    <lineage>
        <taxon>Bacteria</taxon>
        <taxon>Bacillati</taxon>
        <taxon>Actinomycetota</taxon>
        <taxon>Actinomycetes</taxon>
        <taxon>Geodermatophilales</taxon>
        <taxon>Geodermatophilaceae</taxon>
        <taxon>Geodermatophilus</taxon>
    </lineage>
</organism>
<evidence type="ECO:0000313" key="2">
    <source>
        <dbReference type="Proteomes" id="UP000199546"/>
    </source>
</evidence>
<dbReference type="EMBL" id="FPBA01000041">
    <property type="protein sequence ID" value="SFU08378.1"/>
    <property type="molecule type" value="Genomic_DNA"/>
</dbReference>
<sequence length="175" mass="19535">MPADLIEGFYRLYREAFEPLRTRAAARQVLTAEEFAEEMVDTRVDKYVVYDRDGRAVALTTFTDDLRTVPWIEPAYYAARFPEQAARNAIFYLGFTLVHPDHQGGPAFALTLVQLVRRMIASGGVCAYDICAYNDTVRSMGAGIETAVTAMADVTIVGSDTQTYYTAEFHARASH</sequence>
<proteinExistence type="predicted"/>
<dbReference type="AlphaFoldDB" id="A0A1I7D9G4"/>
<dbReference type="RefSeq" id="WP_139246084.1">
    <property type="nucleotide sequence ID" value="NZ_FPBA01000041.1"/>
</dbReference>
<gene>
    <name evidence="1" type="ORF">SAMN05660657_05517</name>
</gene>
<accession>A0A1I7D9G4</accession>
<dbReference type="STRING" id="1296565.SAMN05660657_05517"/>
<keyword evidence="2" id="KW-1185">Reference proteome</keyword>
<name>A0A1I7D9G4_9ACTN</name>
<protein>
    <recommendedName>
        <fullName evidence="3">N-acetyltransferase domain-containing protein</fullName>
    </recommendedName>
</protein>
<evidence type="ECO:0000313" key="1">
    <source>
        <dbReference type="EMBL" id="SFU08378.1"/>
    </source>
</evidence>